<gene>
    <name evidence="1" type="ORF">FB465_1142</name>
</gene>
<dbReference type="Pfam" id="PF11720">
    <property type="entry name" value="Inhibitor_I78"/>
    <property type="match status" value="1"/>
</dbReference>
<dbReference type="Gene3D" id="3.30.10.10">
    <property type="entry name" value="Trypsin Inhibitor V, subunit A"/>
    <property type="match status" value="1"/>
</dbReference>
<dbReference type="OrthoDB" id="3482539at2"/>
<protein>
    <submittedName>
        <fullName evidence="1">Peptidase inhibitor I78 family protein</fullName>
    </submittedName>
</protein>
<keyword evidence="2" id="KW-1185">Reference proteome</keyword>
<name>A0A561EKL9_9ACTN</name>
<dbReference type="AlphaFoldDB" id="A0A561EKL9"/>
<accession>A0A561EKL9</accession>
<dbReference type="RefSeq" id="WP_145788131.1">
    <property type="nucleotide sequence ID" value="NZ_BAAABR010000085.1"/>
</dbReference>
<proteinExistence type="predicted"/>
<comment type="caution">
    <text evidence="1">The sequence shown here is derived from an EMBL/GenBank/DDBJ whole genome shotgun (WGS) entry which is preliminary data.</text>
</comment>
<reference evidence="1 2" key="1">
    <citation type="submission" date="2019-06" db="EMBL/GenBank/DDBJ databases">
        <title>Sequencing the genomes of 1000 actinobacteria strains.</title>
        <authorList>
            <person name="Klenk H.-P."/>
        </authorList>
    </citation>
    <scope>NUCLEOTIDE SEQUENCE [LARGE SCALE GENOMIC DNA]</scope>
    <source>
        <strain evidence="1 2">DSM 41649</strain>
    </source>
</reference>
<organism evidence="1 2">
    <name type="scientific">Kitasatospora atroaurantiaca</name>
    <dbReference type="NCBI Taxonomy" id="285545"/>
    <lineage>
        <taxon>Bacteria</taxon>
        <taxon>Bacillati</taxon>
        <taxon>Actinomycetota</taxon>
        <taxon>Actinomycetes</taxon>
        <taxon>Kitasatosporales</taxon>
        <taxon>Streptomycetaceae</taxon>
        <taxon>Kitasatospora</taxon>
    </lineage>
</organism>
<dbReference type="EMBL" id="VIVR01000001">
    <property type="protein sequence ID" value="TWE16175.1"/>
    <property type="molecule type" value="Genomic_DNA"/>
</dbReference>
<sequence length="62" mass="7139">MAVEQESDYVGLPVEEARALAVERGWELVRLLEPDALITMEYREGRLNFTVREGVVERCWTG</sequence>
<evidence type="ECO:0000313" key="2">
    <source>
        <dbReference type="Proteomes" id="UP000318416"/>
    </source>
</evidence>
<dbReference type="InterPro" id="IPR021719">
    <property type="entry name" value="Prot_inh_I78"/>
</dbReference>
<dbReference type="Proteomes" id="UP000318416">
    <property type="component" value="Unassembled WGS sequence"/>
</dbReference>
<evidence type="ECO:0000313" key="1">
    <source>
        <dbReference type="EMBL" id="TWE16175.1"/>
    </source>
</evidence>